<dbReference type="Gene3D" id="1.10.10.2840">
    <property type="entry name" value="PucR C-terminal helix-turn-helix domain"/>
    <property type="match status" value="1"/>
</dbReference>
<dbReference type="EMBL" id="JBHUKU010000014">
    <property type="protein sequence ID" value="MFD2461703.1"/>
    <property type="molecule type" value="Genomic_DNA"/>
</dbReference>
<dbReference type="PANTHER" id="PTHR33744:SF7">
    <property type="entry name" value="PUCR FAMILY TRANSCRIPTIONAL REGULATOR"/>
    <property type="match status" value="1"/>
</dbReference>
<proteinExistence type="predicted"/>
<dbReference type="InterPro" id="IPR025751">
    <property type="entry name" value="RsbRD_N_dom"/>
</dbReference>
<dbReference type="Pfam" id="PF14361">
    <property type="entry name" value="RsbRD_N"/>
    <property type="match status" value="1"/>
</dbReference>
<dbReference type="PANTHER" id="PTHR33744">
    <property type="entry name" value="CARBOHYDRATE DIACID REGULATOR"/>
    <property type="match status" value="1"/>
</dbReference>
<dbReference type="RefSeq" id="WP_345390423.1">
    <property type="nucleotide sequence ID" value="NZ_BAABHG010000004.1"/>
</dbReference>
<keyword evidence="4" id="KW-1185">Reference proteome</keyword>
<protein>
    <submittedName>
        <fullName evidence="3">Helix-turn-helix domain-containing protein</fullName>
    </submittedName>
</protein>
<dbReference type="Proteomes" id="UP001597419">
    <property type="component" value="Unassembled WGS sequence"/>
</dbReference>
<comment type="caution">
    <text evidence="3">The sequence shown here is derived from an EMBL/GenBank/DDBJ whole genome shotgun (WGS) entry which is preliminary data.</text>
</comment>
<feature type="domain" description="PucR C-terminal helix-turn-helix" evidence="1">
    <location>
        <begin position="317"/>
        <end position="367"/>
    </location>
</feature>
<evidence type="ECO:0000259" key="2">
    <source>
        <dbReference type="Pfam" id="PF14361"/>
    </source>
</evidence>
<organism evidence="3 4">
    <name type="scientific">Amycolatopsis samaneae</name>
    <dbReference type="NCBI Taxonomy" id="664691"/>
    <lineage>
        <taxon>Bacteria</taxon>
        <taxon>Bacillati</taxon>
        <taxon>Actinomycetota</taxon>
        <taxon>Actinomycetes</taxon>
        <taxon>Pseudonocardiales</taxon>
        <taxon>Pseudonocardiaceae</taxon>
        <taxon>Amycolatopsis</taxon>
    </lineage>
</organism>
<dbReference type="InterPro" id="IPR025736">
    <property type="entry name" value="PucR_C-HTH_dom"/>
</dbReference>
<feature type="domain" description="RsbT co-antagonist protein RsbRD N-terminal" evidence="2">
    <location>
        <begin position="17"/>
        <end position="153"/>
    </location>
</feature>
<evidence type="ECO:0000313" key="3">
    <source>
        <dbReference type="EMBL" id="MFD2461703.1"/>
    </source>
</evidence>
<dbReference type="Pfam" id="PF13556">
    <property type="entry name" value="HTH_30"/>
    <property type="match status" value="1"/>
</dbReference>
<sequence length="374" mass="39331">MTAPALDELLGEPARLDAVVDRLVARIRESVPEYAAVSDEALRSGNRRIVATALAHLRAHRLPDAAELREITAIGAARARQGVGLAAVLAAYRVAGEACWDLIEARARERGADDAALLATMGLVWRWLDVVTVAAATAHHEVQLRVAREDEQRIGDSLRALLAPTTSPAASRGHLAGLGLDPDGRYAAVRGRLAPGVTVSALRESVPSGAVLAAVGRGDVTGVLGPGVLPGAALGTFGIGPLGPPERLHLSARSAARALAAAARLGMAGAHALADLRLAAVASADEELTAILSRRLLDPLRDKGRYGTDIWSSVVGYLAHGLRVDEAAAAHPVHPNTLRRRLAHFTEYTGADLRDPADIAELWWLVRLGRTPGR</sequence>
<evidence type="ECO:0000313" key="4">
    <source>
        <dbReference type="Proteomes" id="UP001597419"/>
    </source>
</evidence>
<gene>
    <name evidence="3" type="ORF">ACFSYJ_24060</name>
</gene>
<dbReference type="InterPro" id="IPR051448">
    <property type="entry name" value="CdaR-like_regulators"/>
</dbReference>
<name>A0ABW5GLH4_9PSEU</name>
<reference evidence="4" key="1">
    <citation type="journal article" date="2019" name="Int. J. Syst. Evol. Microbiol.">
        <title>The Global Catalogue of Microorganisms (GCM) 10K type strain sequencing project: providing services to taxonomists for standard genome sequencing and annotation.</title>
        <authorList>
            <consortium name="The Broad Institute Genomics Platform"/>
            <consortium name="The Broad Institute Genome Sequencing Center for Infectious Disease"/>
            <person name="Wu L."/>
            <person name="Ma J."/>
        </authorList>
    </citation>
    <scope>NUCLEOTIDE SEQUENCE [LARGE SCALE GENOMIC DNA]</scope>
    <source>
        <strain evidence="4">CGMCC 4.7643</strain>
    </source>
</reference>
<accession>A0ABW5GLH4</accession>
<evidence type="ECO:0000259" key="1">
    <source>
        <dbReference type="Pfam" id="PF13556"/>
    </source>
</evidence>
<dbReference type="InterPro" id="IPR042070">
    <property type="entry name" value="PucR_C-HTH_sf"/>
</dbReference>